<evidence type="ECO:0000313" key="4">
    <source>
        <dbReference type="Proteomes" id="UP000636010"/>
    </source>
</evidence>
<dbReference type="InterPro" id="IPR011006">
    <property type="entry name" value="CheY-like_superfamily"/>
</dbReference>
<accession>A0ABQ1LP21</accession>
<feature type="domain" description="Response regulatory" evidence="2">
    <location>
        <begin position="10"/>
        <end position="138"/>
    </location>
</feature>
<organism evidence="3 4">
    <name type="scientific">Marivirga lumbricoides</name>
    <dbReference type="NCBI Taxonomy" id="1046115"/>
    <lineage>
        <taxon>Bacteria</taxon>
        <taxon>Pseudomonadati</taxon>
        <taxon>Bacteroidota</taxon>
        <taxon>Cytophagia</taxon>
        <taxon>Cytophagales</taxon>
        <taxon>Marivirgaceae</taxon>
        <taxon>Marivirga</taxon>
    </lineage>
</organism>
<feature type="modified residue" description="4-aspartylphosphate" evidence="1">
    <location>
        <position position="68"/>
    </location>
</feature>
<keyword evidence="1" id="KW-0597">Phosphoprotein</keyword>
<dbReference type="SUPFAM" id="SSF52172">
    <property type="entry name" value="CheY-like"/>
    <property type="match status" value="1"/>
</dbReference>
<reference evidence="4" key="1">
    <citation type="journal article" date="2019" name="Int. J. Syst. Evol. Microbiol.">
        <title>The Global Catalogue of Microorganisms (GCM) 10K type strain sequencing project: providing services to taxonomists for standard genome sequencing and annotation.</title>
        <authorList>
            <consortium name="The Broad Institute Genomics Platform"/>
            <consortium name="The Broad Institute Genome Sequencing Center for Infectious Disease"/>
            <person name="Wu L."/>
            <person name="Ma J."/>
        </authorList>
    </citation>
    <scope>NUCLEOTIDE SEQUENCE [LARGE SCALE GENOMIC DNA]</scope>
    <source>
        <strain evidence="4">CGMCC 1.10832</strain>
    </source>
</reference>
<dbReference type="Proteomes" id="UP000636010">
    <property type="component" value="Unassembled WGS sequence"/>
</dbReference>
<dbReference type="InterPro" id="IPR001789">
    <property type="entry name" value="Sig_transdc_resp-reg_receiver"/>
</dbReference>
<protein>
    <submittedName>
        <fullName evidence="3">Response regulator</fullName>
    </submittedName>
</protein>
<dbReference type="PANTHER" id="PTHR44520">
    <property type="entry name" value="RESPONSE REGULATOR RCP1-RELATED"/>
    <property type="match status" value="1"/>
</dbReference>
<keyword evidence="4" id="KW-1185">Reference proteome</keyword>
<evidence type="ECO:0000259" key="2">
    <source>
        <dbReference type="PROSITE" id="PS50110"/>
    </source>
</evidence>
<dbReference type="InterPro" id="IPR052893">
    <property type="entry name" value="TCS_response_regulator"/>
</dbReference>
<dbReference type="RefSeq" id="WP_188460841.1">
    <property type="nucleotide sequence ID" value="NZ_BAABHU010000003.1"/>
</dbReference>
<name>A0ABQ1LP21_9BACT</name>
<sequence length="142" mass="16003">MTAKSNKLDCILLIDDDEATNFYHTIILEGEGVDAHIQTVKSASEALDFLLCRGAYANCPQPGIIFLDLNMPGMSGWDFLEQYDELSKEIHERSIVTILTTSMNPDDKERAARIPAVKEFVPKPLTPEVFWKVANENFIIEN</sequence>
<gene>
    <name evidence="3" type="ORF">GCM10011506_09980</name>
</gene>
<dbReference type="PANTHER" id="PTHR44520:SF2">
    <property type="entry name" value="RESPONSE REGULATOR RCP1"/>
    <property type="match status" value="1"/>
</dbReference>
<dbReference type="SMART" id="SM00448">
    <property type="entry name" value="REC"/>
    <property type="match status" value="1"/>
</dbReference>
<dbReference type="Pfam" id="PF00072">
    <property type="entry name" value="Response_reg"/>
    <property type="match status" value="1"/>
</dbReference>
<comment type="caution">
    <text evidence="3">The sequence shown here is derived from an EMBL/GenBank/DDBJ whole genome shotgun (WGS) entry which is preliminary data.</text>
</comment>
<evidence type="ECO:0000313" key="3">
    <source>
        <dbReference type="EMBL" id="GGC26567.1"/>
    </source>
</evidence>
<proteinExistence type="predicted"/>
<dbReference type="EMBL" id="BMEC01000003">
    <property type="protein sequence ID" value="GGC26567.1"/>
    <property type="molecule type" value="Genomic_DNA"/>
</dbReference>
<evidence type="ECO:0000256" key="1">
    <source>
        <dbReference type="PROSITE-ProRule" id="PRU00169"/>
    </source>
</evidence>
<dbReference type="PROSITE" id="PS50110">
    <property type="entry name" value="RESPONSE_REGULATORY"/>
    <property type="match status" value="1"/>
</dbReference>
<dbReference type="Gene3D" id="3.40.50.2300">
    <property type="match status" value="1"/>
</dbReference>